<accession>I0K0Q5</accession>
<comment type="subcellular location">
    <subcellularLocation>
        <location evidence="1">Membrane</location>
        <topology evidence="1">Multi-pass membrane protein</topology>
    </subcellularLocation>
</comment>
<name>I0K0Q5_METFB</name>
<comment type="similarity">
    <text evidence="2">Belongs to the TerC family.</text>
</comment>
<dbReference type="FunCoup" id="I0K0Q5">
    <property type="interactions" value="201"/>
</dbReference>
<dbReference type="InterPro" id="IPR005496">
    <property type="entry name" value="Integral_membrane_TerC"/>
</dbReference>
<feature type="transmembrane region" description="Helical" evidence="6">
    <location>
        <begin position="219"/>
        <end position="238"/>
    </location>
</feature>
<dbReference type="EMBL" id="CAHT01000102">
    <property type="protein sequence ID" value="CCG93074.1"/>
    <property type="molecule type" value="Genomic_DNA"/>
</dbReference>
<keyword evidence="5 6" id="KW-0472">Membrane</keyword>
<reference evidence="7 8" key="1">
    <citation type="journal article" date="2012" name="J. Bacteriol.">
        <title>Draft Genome Sequence of the Volcano-Inhabiting Thermoacidophilic Methanotroph Methylacidiphilum fumariolicum Strain SolV.</title>
        <authorList>
            <person name="Khadem A.F."/>
            <person name="Wieczorek A.S."/>
            <person name="Pol A."/>
            <person name="Vuilleumier S."/>
            <person name="Harhangi H.R."/>
            <person name="Dunfield P.F."/>
            <person name="Kalyuzhnaya M.G."/>
            <person name="Murrell J.C."/>
            <person name="Francoijs K.-J."/>
            <person name="Stunnenberg H.G."/>
            <person name="Stein L.Y."/>
            <person name="DiSpirito A.A."/>
            <person name="Semrau J.D."/>
            <person name="Lajus A."/>
            <person name="Medigue C."/>
            <person name="Klotz M.G."/>
            <person name="Jetten M.S.M."/>
            <person name="Op den Camp H.J.M."/>
        </authorList>
    </citation>
    <scope>NUCLEOTIDE SEQUENCE [LARGE SCALE GENOMIC DNA]</scope>
    <source>
        <strain evidence="7 8">SolV</strain>
    </source>
</reference>
<evidence type="ECO:0000256" key="2">
    <source>
        <dbReference type="ARBA" id="ARBA00007511"/>
    </source>
</evidence>
<keyword evidence="3 6" id="KW-0812">Transmembrane</keyword>
<proteinExistence type="inferred from homology"/>
<keyword evidence="4 6" id="KW-1133">Transmembrane helix</keyword>
<feature type="transmembrane region" description="Helical" evidence="6">
    <location>
        <begin position="60"/>
        <end position="85"/>
    </location>
</feature>
<feature type="transmembrane region" description="Helical" evidence="6">
    <location>
        <begin position="271"/>
        <end position="290"/>
    </location>
</feature>
<evidence type="ECO:0000313" key="7">
    <source>
        <dbReference type="EMBL" id="CCG93074.1"/>
    </source>
</evidence>
<evidence type="ECO:0000256" key="4">
    <source>
        <dbReference type="ARBA" id="ARBA00022989"/>
    </source>
</evidence>
<evidence type="ECO:0000256" key="5">
    <source>
        <dbReference type="ARBA" id="ARBA00023136"/>
    </source>
</evidence>
<dbReference type="OrthoDB" id="9783692at2"/>
<evidence type="ECO:0000256" key="6">
    <source>
        <dbReference type="SAM" id="Phobius"/>
    </source>
</evidence>
<sequence length="301" mass="34045">MDLFYILFFSLLLLGLIAQVFGSFLSTGSLRESTLHSLLWVFFILFLGLWLGISKGIEKAFGFFAVFWIEYLLSIDNLILFHVIFEFSQTAESFRHKLLSLGIFSALFLRILLIVFGLFVASRWAMIFPLFGLFLFFAAYRLARPQKDKPPRLLGYDKKFFFGPFVYEPAEKTKFLFKDGARIGFGSLALTFLAIETTDILFALDSVPASFAITTDPLLLISGNICGVFGLRSLYFLVERTAKTFLSFNTLSALLLVLMGIELLLKPWLEISPFYSFCSILSLCLAYGLIKGIGKAKNKTK</sequence>
<feature type="transmembrane region" description="Helical" evidence="6">
    <location>
        <begin position="124"/>
        <end position="143"/>
    </location>
</feature>
<organism evidence="7 8">
    <name type="scientific">Methylacidiphilum fumariolicum (strain SolV)</name>
    <dbReference type="NCBI Taxonomy" id="1156937"/>
    <lineage>
        <taxon>Bacteria</taxon>
        <taxon>Pseudomonadati</taxon>
        <taxon>Verrucomicrobiota</taxon>
        <taxon>Methylacidiphilae</taxon>
        <taxon>Methylacidiphilales</taxon>
        <taxon>Methylacidiphilaceae</taxon>
        <taxon>Methylacidiphilum (ex Ratnadevi et al. 2023)</taxon>
    </lineage>
</organism>
<protein>
    <submittedName>
        <fullName evidence="7">Membrane protein TerC, possibly involved in tellurium resistance</fullName>
    </submittedName>
</protein>
<evidence type="ECO:0000256" key="3">
    <source>
        <dbReference type="ARBA" id="ARBA00022692"/>
    </source>
</evidence>
<dbReference type="PANTHER" id="PTHR30238">
    <property type="entry name" value="MEMBRANE BOUND PREDICTED REDOX MODULATOR"/>
    <property type="match status" value="1"/>
</dbReference>
<dbReference type="RefSeq" id="WP_009061507.1">
    <property type="nucleotide sequence ID" value="NZ_CAHT01000102.1"/>
</dbReference>
<dbReference type="PANTHER" id="PTHR30238:SF0">
    <property type="entry name" value="THYLAKOID MEMBRANE PROTEIN TERC, CHLOROPLASTIC"/>
    <property type="match status" value="1"/>
</dbReference>
<dbReference type="GO" id="GO:0016020">
    <property type="term" value="C:membrane"/>
    <property type="evidence" value="ECO:0007669"/>
    <property type="project" value="UniProtKB-SubCell"/>
</dbReference>
<dbReference type="Proteomes" id="UP000004837">
    <property type="component" value="Unassembled WGS sequence"/>
</dbReference>
<evidence type="ECO:0000313" key="8">
    <source>
        <dbReference type="Proteomes" id="UP000004837"/>
    </source>
</evidence>
<dbReference type="InParanoid" id="I0K0Q5"/>
<evidence type="ECO:0000256" key="1">
    <source>
        <dbReference type="ARBA" id="ARBA00004141"/>
    </source>
</evidence>
<feature type="transmembrane region" description="Helical" evidence="6">
    <location>
        <begin position="245"/>
        <end position="265"/>
    </location>
</feature>
<feature type="transmembrane region" description="Helical" evidence="6">
    <location>
        <begin position="183"/>
        <end position="204"/>
    </location>
</feature>
<dbReference type="eggNOG" id="COG0861">
    <property type="taxonomic scope" value="Bacteria"/>
</dbReference>
<dbReference type="Pfam" id="PF03741">
    <property type="entry name" value="TerC"/>
    <property type="match status" value="1"/>
</dbReference>
<feature type="transmembrane region" description="Helical" evidence="6">
    <location>
        <begin position="97"/>
        <end position="118"/>
    </location>
</feature>
<dbReference type="AlphaFoldDB" id="I0K0Q5"/>
<feature type="transmembrane region" description="Helical" evidence="6">
    <location>
        <begin position="37"/>
        <end position="54"/>
    </location>
</feature>
<feature type="transmembrane region" description="Helical" evidence="6">
    <location>
        <begin position="6"/>
        <end position="25"/>
    </location>
</feature>
<comment type="caution">
    <text evidence="7">The sequence shown here is derived from an EMBL/GenBank/DDBJ whole genome shotgun (WGS) entry which is preliminary data.</text>
</comment>
<gene>
    <name evidence="7" type="primary">terC</name>
    <name evidence="7" type="ORF">MFUM_920007</name>
</gene>